<dbReference type="Gramene" id="OGLUM09G13610.1">
    <property type="protein sequence ID" value="OGLUM09G13610.1"/>
    <property type="gene ID" value="OGLUM09G13610"/>
</dbReference>
<dbReference type="PANTHER" id="PTHR45496:SF6">
    <property type="entry name" value="OS09G0463700 PROTEIN"/>
    <property type="match status" value="1"/>
</dbReference>
<evidence type="ECO:0000313" key="2">
    <source>
        <dbReference type="Proteomes" id="UP000026961"/>
    </source>
</evidence>
<dbReference type="AlphaFoldDB" id="A0A0E0B3Z9"/>
<protein>
    <submittedName>
        <fullName evidence="1">Uncharacterized protein</fullName>
    </submittedName>
</protein>
<dbReference type="PANTHER" id="PTHR45496">
    <property type="entry name" value="CHAPERONE DNAJ-DOMAIN SUPERFAMILY PROTEIN"/>
    <property type="match status" value="1"/>
</dbReference>
<evidence type="ECO:0000313" key="1">
    <source>
        <dbReference type="EnsemblPlants" id="OGLUM09G13610.1"/>
    </source>
</evidence>
<dbReference type="STRING" id="40148.A0A0E0B3Z9"/>
<proteinExistence type="predicted"/>
<reference evidence="1" key="1">
    <citation type="submission" date="2015-04" db="UniProtKB">
        <authorList>
            <consortium name="EnsemblPlants"/>
        </authorList>
    </citation>
    <scope>IDENTIFICATION</scope>
</reference>
<accession>A0A0E0B3Z9</accession>
<dbReference type="eggNOG" id="KOG0714">
    <property type="taxonomic scope" value="Eukaryota"/>
</dbReference>
<dbReference type="InterPro" id="IPR053052">
    <property type="entry name" value="Imprinting_Balance_Reg"/>
</dbReference>
<sequence length="170" mass="18084">MSCCHIHQYDRLYEARKVLCPSCRQPFVAEEMAEPPPIVPGTDMYYCTWGFFPVGFPGCPGFEKLISSQQHGTDQPNTPWLGTTGGAEADGVAGAENGAPVSAAVEVQSAPKPAKPVRVKQYGLTPNSGEAKAAPPVDTMTIVVSLGVERGLGSNVSRQEAAYQDSLQDD</sequence>
<dbReference type="HOGENOM" id="CLU_1573095_0_0_1"/>
<name>A0A0E0B3Z9_9ORYZ</name>
<keyword evidence="2" id="KW-1185">Reference proteome</keyword>
<dbReference type="EnsemblPlants" id="OGLUM09G13610.1">
    <property type="protein sequence ID" value="OGLUM09G13610.1"/>
    <property type="gene ID" value="OGLUM09G13610"/>
</dbReference>
<organism evidence="1">
    <name type="scientific">Oryza glumipatula</name>
    <dbReference type="NCBI Taxonomy" id="40148"/>
    <lineage>
        <taxon>Eukaryota</taxon>
        <taxon>Viridiplantae</taxon>
        <taxon>Streptophyta</taxon>
        <taxon>Embryophyta</taxon>
        <taxon>Tracheophyta</taxon>
        <taxon>Spermatophyta</taxon>
        <taxon>Magnoliopsida</taxon>
        <taxon>Liliopsida</taxon>
        <taxon>Poales</taxon>
        <taxon>Poaceae</taxon>
        <taxon>BOP clade</taxon>
        <taxon>Oryzoideae</taxon>
        <taxon>Oryzeae</taxon>
        <taxon>Oryzinae</taxon>
        <taxon>Oryza</taxon>
    </lineage>
</organism>
<dbReference type="Proteomes" id="UP000026961">
    <property type="component" value="Chromosome 9"/>
</dbReference>
<reference evidence="1" key="2">
    <citation type="submission" date="2018-05" db="EMBL/GenBank/DDBJ databases">
        <title>OgluRS3 (Oryza glumaepatula Reference Sequence Version 3).</title>
        <authorList>
            <person name="Zhang J."/>
            <person name="Kudrna D."/>
            <person name="Lee S."/>
            <person name="Talag J."/>
            <person name="Welchert J."/>
            <person name="Wing R.A."/>
        </authorList>
    </citation>
    <scope>NUCLEOTIDE SEQUENCE [LARGE SCALE GENOMIC DNA]</scope>
</reference>